<dbReference type="PANTHER" id="PTHR10900:SF77">
    <property type="entry name" value="FI19380P1"/>
    <property type="match status" value="1"/>
</dbReference>
<dbReference type="InterPro" id="IPR036378">
    <property type="entry name" value="FAS1_dom_sf"/>
</dbReference>
<feature type="transmembrane region" description="Helical" evidence="1">
    <location>
        <begin position="32"/>
        <end position="49"/>
    </location>
</feature>
<keyword evidence="1" id="KW-0472">Membrane</keyword>
<keyword evidence="1" id="KW-0812">Transmembrane</keyword>
<evidence type="ECO:0000259" key="2">
    <source>
        <dbReference type="PROSITE" id="PS50213"/>
    </source>
</evidence>
<dbReference type="PANTHER" id="PTHR10900">
    <property type="entry name" value="PERIOSTIN-RELATED"/>
    <property type="match status" value="1"/>
</dbReference>
<keyword evidence="4" id="KW-1185">Reference proteome</keyword>
<dbReference type="Proteomes" id="UP000600214">
    <property type="component" value="Unassembled WGS sequence"/>
</dbReference>
<dbReference type="Pfam" id="PF02469">
    <property type="entry name" value="Fasciclin"/>
    <property type="match status" value="1"/>
</dbReference>
<dbReference type="Gene3D" id="2.30.180.10">
    <property type="entry name" value="FAS1 domain"/>
    <property type="match status" value="1"/>
</dbReference>
<accession>A0ABQ1YXH7</accession>
<dbReference type="SMART" id="SM00554">
    <property type="entry name" value="FAS1"/>
    <property type="match status" value="1"/>
</dbReference>
<evidence type="ECO:0000256" key="1">
    <source>
        <dbReference type="SAM" id="Phobius"/>
    </source>
</evidence>
<evidence type="ECO:0000313" key="3">
    <source>
        <dbReference type="EMBL" id="GGH41564.1"/>
    </source>
</evidence>
<gene>
    <name evidence="3" type="ORF">GCM10007423_37530</name>
</gene>
<dbReference type="InterPro" id="IPR000782">
    <property type="entry name" value="FAS1_domain"/>
</dbReference>
<dbReference type="EMBL" id="BMIA01000002">
    <property type="protein sequence ID" value="GGH41564.1"/>
    <property type="molecule type" value="Genomic_DNA"/>
</dbReference>
<feature type="domain" description="FAS1" evidence="2">
    <location>
        <begin position="59"/>
        <end position="185"/>
    </location>
</feature>
<comment type="caution">
    <text evidence="3">The sequence shown here is derived from an EMBL/GenBank/DDBJ whole genome shotgun (WGS) entry which is preliminary data.</text>
</comment>
<evidence type="ECO:0000313" key="4">
    <source>
        <dbReference type="Proteomes" id="UP000600214"/>
    </source>
</evidence>
<dbReference type="PROSITE" id="PS50213">
    <property type="entry name" value="FAS1"/>
    <property type="match status" value="1"/>
</dbReference>
<name>A0ABQ1YXH7_9BACT</name>
<reference evidence="4" key="1">
    <citation type="journal article" date="2019" name="Int. J. Syst. Evol. Microbiol.">
        <title>The Global Catalogue of Microorganisms (GCM) 10K type strain sequencing project: providing services to taxonomists for standard genome sequencing and annotation.</title>
        <authorList>
            <consortium name="The Broad Institute Genomics Platform"/>
            <consortium name="The Broad Institute Genome Sequencing Center for Infectious Disease"/>
            <person name="Wu L."/>
            <person name="Ma J."/>
        </authorList>
    </citation>
    <scope>NUCLEOTIDE SEQUENCE [LARGE SCALE GENOMIC DNA]</scope>
    <source>
        <strain evidence="4">CGMCC 1.15288</strain>
    </source>
</reference>
<dbReference type="SUPFAM" id="SSF82153">
    <property type="entry name" value="FAS1 domain"/>
    <property type="match status" value="1"/>
</dbReference>
<organism evidence="3 4">
    <name type="scientific">Dyadobacter endophyticus</name>
    <dbReference type="NCBI Taxonomy" id="1749036"/>
    <lineage>
        <taxon>Bacteria</taxon>
        <taxon>Pseudomonadati</taxon>
        <taxon>Bacteroidota</taxon>
        <taxon>Cytophagia</taxon>
        <taxon>Cytophagales</taxon>
        <taxon>Spirosomataceae</taxon>
        <taxon>Dyadobacter</taxon>
    </lineage>
</organism>
<protein>
    <recommendedName>
        <fullName evidence="2">FAS1 domain-containing protein</fullName>
    </recommendedName>
</protein>
<proteinExistence type="predicted"/>
<sequence>MVTNSIKLHFTLVLQKLTTWKAMKKNRFGGRWAAFFLAAGLFSTILISCKEDSNDVVKRKAMTDVISENPEFSMLKDIMERAGQSDAFRSQNQTLLAPSNAAFNKAKIFSSKLITDTEAKAFLNNHVIKSVKKYGEFDAGTLETAGTLKLNVAKKDTVVTFNGAKINRKDVETNNGYIQVLDSVYVKVL</sequence>
<dbReference type="InterPro" id="IPR050904">
    <property type="entry name" value="Adhesion/Biosynth-related"/>
</dbReference>
<keyword evidence="1" id="KW-1133">Transmembrane helix</keyword>